<dbReference type="AlphaFoldDB" id="A0AAN7NQV0"/>
<dbReference type="EMBL" id="JAUNZN010000001">
    <property type="protein sequence ID" value="KAK4829932.1"/>
    <property type="molecule type" value="Genomic_DNA"/>
</dbReference>
<reference evidence="2 3" key="1">
    <citation type="journal article" date="2023" name="J. Hered.">
        <title>Chromosome-level genome of the wood stork (Mycteria americana) provides insight into avian chromosome evolution.</title>
        <authorList>
            <person name="Flamio R. Jr."/>
            <person name="Ramstad K.M."/>
        </authorList>
    </citation>
    <scope>NUCLEOTIDE SEQUENCE [LARGE SCALE GENOMIC DNA]</scope>
    <source>
        <strain evidence="2">JAX WOST 10</strain>
    </source>
</reference>
<proteinExistence type="predicted"/>
<feature type="region of interest" description="Disordered" evidence="1">
    <location>
        <begin position="14"/>
        <end position="45"/>
    </location>
</feature>
<name>A0AAN7NQV0_MYCAM</name>
<accession>A0AAN7NQV0</accession>
<organism evidence="2 3">
    <name type="scientific">Mycteria americana</name>
    <name type="common">Wood stork</name>
    <dbReference type="NCBI Taxonomy" id="33587"/>
    <lineage>
        <taxon>Eukaryota</taxon>
        <taxon>Metazoa</taxon>
        <taxon>Chordata</taxon>
        <taxon>Craniata</taxon>
        <taxon>Vertebrata</taxon>
        <taxon>Euteleostomi</taxon>
        <taxon>Archelosauria</taxon>
        <taxon>Archosauria</taxon>
        <taxon>Dinosauria</taxon>
        <taxon>Saurischia</taxon>
        <taxon>Theropoda</taxon>
        <taxon>Coelurosauria</taxon>
        <taxon>Aves</taxon>
        <taxon>Neognathae</taxon>
        <taxon>Neoaves</taxon>
        <taxon>Aequornithes</taxon>
        <taxon>Ciconiiformes</taxon>
        <taxon>Ciconiidae</taxon>
        <taxon>Mycteria</taxon>
    </lineage>
</organism>
<evidence type="ECO:0000256" key="1">
    <source>
        <dbReference type="SAM" id="MobiDB-lite"/>
    </source>
</evidence>
<feature type="region of interest" description="Disordered" evidence="1">
    <location>
        <begin position="420"/>
        <end position="444"/>
    </location>
</feature>
<protein>
    <submittedName>
        <fullName evidence="2">Uncharacterized protein</fullName>
    </submittedName>
</protein>
<dbReference type="Proteomes" id="UP001333110">
    <property type="component" value="Unassembled WGS sequence"/>
</dbReference>
<gene>
    <name evidence="2" type="ORF">QYF61_007655</name>
</gene>
<keyword evidence="3" id="KW-1185">Reference proteome</keyword>
<evidence type="ECO:0000313" key="3">
    <source>
        <dbReference type="Proteomes" id="UP001333110"/>
    </source>
</evidence>
<sequence>MKLMNKLEHLSYEEAERTGTFQPGEKKAREDLTNMGGSYPMGDSKDDKKQPFWLLVSHRPCPMLKQARKKRVDVADHNFWPKVTIAVNPYNSTYNVNESTVAFWPVHIPLRLDQYIVLDNLILNTVIHHLPSGIHPWDLDQILEVCFAILRLFWENLLEADCVPQHQPMANCLQDHNTKEIICCLWELSAALRTLSRSTSDVQSLLYIVYTQKLRSLDMILCYDGKQKGQVKVGGWWLKDHRIKSHFHSGDPMTYLEVQEQRQILGFTAETSQTVTIYYKICHEYNYSMQIRGGEKKKKKSDYLNNSQRRGVRICESNNPADTKVSEEGGERGALGTGAEILLQPVVKTMVRQAVPLQPMEVNSGADIHLQPVEDLTPEQMDVPERCCDSVESLHWSGLLTGPVDPWREKPMGRTHVGEVCGELSPVGGTPHWSRGRVGGGRSGKDIHSITEQLIFERTSEDQVVKSPTQTGAKTLVRVRVKPHPRIISHPEALVHPACVFAQDTTLKNPKSTI</sequence>
<evidence type="ECO:0000313" key="2">
    <source>
        <dbReference type="EMBL" id="KAK4829932.1"/>
    </source>
</evidence>
<comment type="caution">
    <text evidence="2">The sequence shown here is derived from an EMBL/GenBank/DDBJ whole genome shotgun (WGS) entry which is preliminary data.</text>
</comment>